<dbReference type="PATRIC" id="fig|167539.5.peg.1030"/>
<dbReference type="Pfam" id="PF04483">
    <property type="entry name" value="DUF565"/>
    <property type="match status" value="1"/>
</dbReference>
<evidence type="ECO:0000313" key="3">
    <source>
        <dbReference type="EMBL" id="AAQ00027.1"/>
    </source>
</evidence>
<comment type="similarity">
    <text evidence="1">Belongs to the ycf20 family.</text>
</comment>
<evidence type="ECO:0000256" key="1">
    <source>
        <dbReference type="ARBA" id="ARBA00009846"/>
    </source>
</evidence>
<feature type="transmembrane region" description="Helical" evidence="2">
    <location>
        <begin position="31"/>
        <end position="53"/>
    </location>
</feature>
<dbReference type="OrthoDB" id="540789at2"/>
<dbReference type="AlphaFoldDB" id="Q7VBW0"/>
<dbReference type="Proteomes" id="UP000001420">
    <property type="component" value="Chromosome"/>
</dbReference>
<accession>Q7VBW0</accession>
<evidence type="ECO:0000256" key="2">
    <source>
        <dbReference type="SAM" id="Phobius"/>
    </source>
</evidence>
<keyword evidence="2" id="KW-0812">Transmembrane</keyword>
<dbReference type="EnsemblBacteria" id="AAQ00027">
    <property type="protein sequence ID" value="AAQ00027"/>
    <property type="gene ID" value="Pro_0982"/>
</dbReference>
<evidence type="ECO:0000313" key="4">
    <source>
        <dbReference type="Proteomes" id="UP000001420"/>
    </source>
</evidence>
<organism evidence="3 4">
    <name type="scientific">Prochlorococcus marinus (strain SARG / CCMP1375 / SS120)</name>
    <dbReference type="NCBI Taxonomy" id="167539"/>
    <lineage>
        <taxon>Bacteria</taxon>
        <taxon>Bacillati</taxon>
        <taxon>Cyanobacteriota</taxon>
        <taxon>Cyanophyceae</taxon>
        <taxon>Synechococcales</taxon>
        <taxon>Prochlorococcaceae</taxon>
        <taxon>Prochlorococcus</taxon>
    </lineage>
</organism>
<gene>
    <name evidence="3" type="ordered locus">Pro_0982</name>
</gene>
<keyword evidence="4" id="KW-1185">Reference proteome</keyword>
<name>Q7VBW0_PROMA</name>
<keyword evidence="2" id="KW-0472">Membrane</keyword>
<protein>
    <submittedName>
        <fullName evidence="3">Uncharacterized secreted or membrane protein</fullName>
    </submittedName>
</protein>
<dbReference type="KEGG" id="pma:Pro_0982"/>
<keyword evidence="2" id="KW-1133">Transmembrane helix</keyword>
<sequence length="111" mass="12681">MKIYNTNYNSFIKYITGFISKALFGPWKVRSIGLISLLVGYYLASILTTYFLVLFTQRSLVVIPLVILVEISVRLRRALLNNQKESYLLILDNIRIGITYAVVLEAFKLGS</sequence>
<dbReference type="HOGENOM" id="CLU_090160_3_1_3"/>
<reference evidence="3 4" key="1">
    <citation type="journal article" date="2003" name="Proc. Natl. Acad. Sci. U.S.A.">
        <title>Genome sequence of the cyanobacterium Prochlorococcus marinus SS120, a nearly minimal oxyphototrophic genome.</title>
        <authorList>
            <person name="Dufresne A."/>
            <person name="Salanoubat M."/>
            <person name="Partensky F."/>
            <person name="Artiguenave F."/>
            <person name="Axmann I.M."/>
            <person name="Barbe V."/>
            <person name="Duprat S."/>
            <person name="Galperin M.Y."/>
            <person name="Koonin E.V."/>
            <person name="Le Gall F."/>
            <person name="Makarova K.S."/>
            <person name="Ostrowski M."/>
            <person name="Oztas S."/>
            <person name="Robert C."/>
            <person name="Rogozin I.B."/>
            <person name="Scanlan D.J."/>
            <person name="Tandeau de Marsac N."/>
            <person name="Weissenbach J."/>
            <person name="Wincker P."/>
            <person name="Wolf Y.I."/>
            <person name="Hess W.R."/>
        </authorList>
    </citation>
    <scope>NUCLEOTIDE SEQUENCE [LARGE SCALE GENOMIC DNA]</scope>
    <source>
        <strain evidence="4">SARG / CCMP1375 / SS120</strain>
    </source>
</reference>
<dbReference type="InterPro" id="IPR007572">
    <property type="entry name" value="Uncharacterised_Ycf20"/>
</dbReference>
<dbReference type="EMBL" id="AE017126">
    <property type="protein sequence ID" value="AAQ00027.1"/>
    <property type="molecule type" value="Genomic_DNA"/>
</dbReference>
<proteinExistence type="inferred from homology"/>
<dbReference type="STRING" id="167539.Pro_0982"/>